<proteinExistence type="predicted"/>
<organism evidence="1 2">
    <name type="scientific">Romanomermis culicivorax</name>
    <name type="common">Nematode worm</name>
    <dbReference type="NCBI Taxonomy" id="13658"/>
    <lineage>
        <taxon>Eukaryota</taxon>
        <taxon>Metazoa</taxon>
        <taxon>Ecdysozoa</taxon>
        <taxon>Nematoda</taxon>
        <taxon>Enoplea</taxon>
        <taxon>Dorylaimia</taxon>
        <taxon>Mermithida</taxon>
        <taxon>Mermithoidea</taxon>
        <taxon>Mermithidae</taxon>
        <taxon>Romanomermis</taxon>
    </lineage>
</organism>
<dbReference type="AlphaFoldDB" id="A0A915IFW8"/>
<evidence type="ECO:0000313" key="1">
    <source>
        <dbReference type="Proteomes" id="UP000887565"/>
    </source>
</evidence>
<dbReference type="Proteomes" id="UP000887565">
    <property type="component" value="Unplaced"/>
</dbReference>
<dbReference type="WBParaSite" id="nRc.2.0.1.t12126-RA">
    <property type="protein sequence ID" value="nRc.2.0.1.t12126-RA"/>
    <property type="gene ID" value="nRc.2.0.1.g12126"/>
</dbReference>
<evidence type="ECO:0000313" key="2">
    <source>
        <dbReference type="WBParaSite" id="nRc.2.0.1.t12126-RA"/>
    </source>
</evidence>
<accession>A0A915IFW8</accession>
<protein>
    <submittedName>
        <fullName evidence="2">Uncharacterized protein</fullName>
    </submittedName>
</protein>
<keyword evidence="1" id="KW-1185">Reference proteome</keyword>
<name>A0A915IFW8_ROMCU</name>
<sequence length="63" mass="7119">MTSSISSRRNAIQEFFKFSRKRARTRALRPFDVYAAEIGFDGLGGRRTANNVVVESAPLQRNT</sequence>
<reference evidence="2" key="1">
    <citation type="submission" date="2022-11" db="UniProtKB">
        <authorList>
            <consortium name="WormBaseParasite"/>
        </authorList>
    </citation>
    <scope>IDENTIFICATION</scope>
</reference>